<proteinExistence type="predicted"/>
<dbReference type="Gene3D" id="3.30.1250.10">
    <property type="entry name" value="Ribosome maturation protein SBDS, N-terminal domain"/>
    <property type="match status" value="1"/>
</dbReference>
<dbReference type="Pfam" id="PF01172">
    <property type="entry name" value="SBDS_N"/>
    <property type="match status" value="1"/>
</dbReference>
<organism evidence="3 4">
    <name type="scientific">Cladobotryum mycophilum</name>
    <dbReference type="NCBI Taxonomy" id="491253"/>
    <lineage>
        <taxon>Eukaryota</taxon>
        <taxon>Fungi</taxon>
        <taxon>Dikarya</taxon>
        <taxon>Ascomycota</taxon>
        <taxon>Pezizomycotina</taxon>
        <taxon>Sordariomycetes</taxon>
        <taxon>Hypocreomycetidae</taxon>
        <taxon>Hypocreales</taxon>
        <taxon>Hypocreaceae</taxon>
        <taxon>Cladobotryum</taxon>
    </lineage>
</organism>
<dbReference type="InterPro" id="IPR036786">
    <property type="entry name" value="Ribosome_mat_SBDS_N_sf"/>
</dbReference>
<dbReference type="Proteomes" id="UP001338125">
    <property type="component" value="Unassembled WGS sequence"/>
</dbReference>
<dbReference type="InterPro" id="IPR019783">
    <property type="entry name" value="SDO1/SBDS_N"/>
</dbReference>
<name>A0ABR0S608_9HYPO</name>
<sequence length="114" mass="12841">MTRGESTQSKVHYKGNQDDFLVFVDDVETYKKWLNDTSIPMSHFVSSFKVFCSHKQGAQGTLDTASKNELANEFDSDDEDEAIKTILRKGSIQNMEMPGRQGPRNDSMSATLTK</sequence>
<comment type="caution">
    <text evidence="3">The sequence shown here is derived from an EMBL/GenBank/DDBJ whole genome shotgun (WGS) entry which is preliminary data.</text>
</comment>
<reference evidence="3 4" key="1">
    <citation type="submission" date="2024-01" db="EMBL/GenBank/DDBJ databases">
        <title>Complete genome of Cladobotryum mycophilum ATHUM6906.</title>
        <authorList>
            <person name="Christinaki A.C."/>
            <person name="Myridakis A.I."/>
            <person name="Kouvelis V.N."/>
        </authorList>
    </citation>
    <scope>NUCLEOTIDE SEQUENCE [LARGE SCALE GENOMIC DNA]</scope>
    <source>
        <strain evidence="3 4">ATHUM6906</strain>
    </source>
</reference>
<evidence type="ECO:0000259" key="2">
    <source>
        <dbReference type="Pfam" id="PF01172"/>
    </source>
</evidence>
<dbReference type="SUPFAM" id="SSF89895">
    <property type="entry name" value="FYSH domain"/>
    <property type="match status" value="1"/>
</dbReference>
<evidence type="ECO:0000313" key="4">
    <source>
        <dbReference type="Proteomes" id="UP001338125"/>
    </source>
</evidence>
<feature type="domain" description="Ribosome maturation protein SDO1/SBDS N-terminal" evidence="2">
    <location>
        <begin position="8"/>
        <end position="98"/>
    </location>
</feature>
<evidence type="ECO:0000256" key="1">
    <source>
        <dbReference type="SAM" id="MobiDB-lite"/>
    </source>
</evidence>
<feature type="compositionally biased region" description="Polar residues" evidence="1">
    <location>
        <begin position="104"/>
        <end position="114"/>
    </location>
</feature>
<protein>
    <submittedName>
        <fullName evidence="3">SDO1-like protein C21C3.19</fullName>
    </submittedName>
</protein>
<evidence type="ECO:0000313" key="3">
    <source>
        <dbReference type="EMBL" id="KAK5987608.1"/>
    </source>
</evidence>
<accession>A0ABR0S608</accession>
<feature type="region of interest" description="Disordered" evidence="1">
    <location>
        <begin position="92"/>
        <end position="114"/>
    </location>
</feature>
<gene>
    <name evidence="3" type="ORF">PT974_11740</name>
</gene>
<keyword evidence="4" id="KW-1185">Reference proteome</keyword>
<dbReference type="EMBL" id="JAVFKD010000016">
    <property type="protein sequence ID" value="KAK5987608.1"/>
    <property type="molecule type" value="Genomic_DNA"/>
</dbReference>